<dbReference type="Proteomes" id="UP000297729">
    <property type="component" value="Unassembled WGS sequence"/>
</dbReference>
<dbReference type="SUPFAM" id="SSF51182">
    <property type="entry name" value="RmlC-like cupins"/>
    <property type="match status" value="1"/>
</dbReference>
<dbReference type="AlphaFoldDB" id="A0A4Y9SD12"/>
<accession>A0A4Y9SD12</accession>
<protein>
    <submittedName>
        <fullName evidence="2">Cupin domain-containing protein</fullName>
    </submittedName>
</protein>
<dbReference type="EMBL" id="SPVG01000180">
    <property type="protein sequence ID" value="TFW18647.1"/>
    <property type="molecule type" value="Genomic_DNA"/>
</dbReference>
<proteinExistence type="predicted"/>
<dbReference type="Pfam" id="PF07883">
    <property type="entry name" value="Cupin_2"/>
    <property type="match status" value="1"/>
</dbReference>
<feature type="domain" description="Cupin type-2" evidence="1">
    <location>
        <begin position="95"/>
        <end position="162"/>
    </location>
</feature>
<dbReference type="InterPro" id="IPR011051">
    <property type="entry name" value="RmlC_Cupin_sf"/>
</dbReference>
<dbReference type="CDD" id="cd02236">
    <property type="entry name" value="cupin_CV2614-like"/>
    <property type="match status" value="1"/>
</dbReference>
<comment type="caution">
    <text evidence="2">The sequence shown here is derived from an EMBL/GenBank/DDBJ whole genome shotgun (WGS) entry which is preliminary data.</text>
</comment>
<gene>
    <name evidence="2" type="ORF">E4L98_17510</name>
</gene>
<name>A0A4Y9SD12_9BURK</name>
<reference evidence="2 3" key="1">
    <citation type="submission" date="2019-03" db="EMBL/GenBank/DDBJ databases">
        <title>Draft Genome Sequence of Duganella callidus sp. nov., a Novel Duganella Species Isolated from Cultivated Soil.</title>
        <authorList>
            <person name="Raths R."/>
            <person name="Peta V."/>
            <person name="Bucking H."/>
        </authorList>
    </citation>
    <scope>NUCLEOTIDE SEQUENCE [LARGE SCALE GENOMIC DNA]</scope>
    <source>
        <strain evidence="2 3">DN04</strain>
    </source>
</reference>
<dbReference type="Gene3D" id="2.60.120.10">
    <property type="entry name" value="Jelly Rolls"/>
    <property type="match status" value="1"/>
</dbReference>
<dbReference type="InterPro" id="IPR014710">
    <property type="entry name" value="RmlC-like_jellyroll"/>
</dbReference>
<evidence type="ECO:0000313" key="3">
    <source>
        <dbReference type="Proteomes" id="UP000297729"/>
    </source>
</evidence>
<organism evidence="2 3">
    <name type="scientific">Duganella callida</name>
    <dbReference type="NCBI Taxonomy" id="2561932"/>
    <lineage>
        <taxon>Bacteria</taxon>
        <taxon>Pseudomonadati</taxon>
        <taxon>Pseudomonadota</taxon>
        <taxon>Betaproteobacteria</taxon>
        <taxon>Burkholderiales</taxon>
        <taxon>Oxalobacteraceae</taxon>
        <taxon>Telluria group</taxon>
        <taxon>Duganella</taxon>
    </lineage>
</organism>
<keyword evidence="3" id="KW-1185">Reference proteome</keyword>
<sequence length="178" mass="19646">MLSHQLRSKHSVNNRNQMKTIKQNFSAMALFAASALFIIDAGAQQSPQITQERLKEAPISRGLVVTPVLKASTTVLGQPIEYTKTDSPEVVSVTQSFEKGGETGWHYHIHSSHIYVLEGTLELEMLDGTKKSFTTGQAYMESVNTWHNGRNKGSGPLKLLVVSFIEKGKSNNVFGEVK</sequence>
<evidence type="ECO:0000313" key="2">
    <source>
        <dbReference type="EMBL" id="TFW18647.1"/>
    </source>
</evidence>
<dbReference type="OrthoDB" id="195923at2"/>
<evidence type="ECO:0000259" key="1">
    <source>
        <dbReference type="Pfam" id="PF07883"/>
    </source>
</evidence>
<dbReference type="InterPro" id="IPR013096">
    <property type="entry name" value="Cupin_2"/>
</dbReference>